<accession>A0AAJ2EY73</accession>
<dbReference type="InterPro" id="IPR036291">
    <property type="entry name" value="NAD(P)-bd_dom_sf"/>
</dbReference>
<proteinExistence type="inferred from homology"/>
<dbReference type="SUPFAM" id="SSF51735">
    <property type="entry name" value="NAD(P)-binding Rossmann-fold domains"/>
    <property type="match status" value="1"/>
</dbReference>
<name>A0AAJ2EY73_9PSED</name>
<keyword evidence="2" id="KW-0732">Signal</keyword>
<dbReference type="PRINTS" id="PR00080">
    <property type="entry name" value="SDRFAMILY"/>
</dbReference>
<dbReference type="AlphaFoldDB" id="A0AAJ2EY73"/>
<dbReference type="CDD" id="cd05233">
    <property type="entry name" value="SDR_c"/>
    <property type="match status" value="1"/>
</dbReference>
<dbReference type="PANTHER" id="PTHR42760">
    <property type="entry name" value="SHORT-CHAIN DEHYDROGENASES/REDUCTASES FAMILY MEMBER"/>
    <property type="match status" value="1"/>
</dbReference>
<organism evidence="3 4">
    <name type="scientific">Pseudomonas oryzihabitans</name>
    <dbReference type="NCBI Taxonomy" id="47885"/>
    <lineage>
        <taxon>Bacteria</taxon>
        <taxon>Pseudomonadati</taxon>
        <taxon>Pseudomonadota</taxon>
        <taxon>Gammaproteobacteria</taxon>
        <taxon>Pseudomonadales</taxon>
        <taxon>Pseudomonadaceae</taxon>
        <taxon>Pseudomonas</taxon>
    </lineage>
</organism>
<evidence type="ECO:0000313" key="4">
    <source>
        <dbReference type="Proteomes" id="UP001268036"/>
    </source>
</evidence>
<dbReference type="Pfam" id="PF13561">
    <property type="entry name" value="adh_short_C2"/>
    <property type="match status" value="1"/>
</dbReference>
<evidence type="ECO:0000313" key="3">
    <source>
        <dbReference type="EMBL" id="MDR6235241.1"/>
    </source>
</evidence>
<dbReference type="EMBL" id="JAVJAF010000001">
    <property type="protein sequence ID" value="MDR6235241.1"/>
    <property type="molecule type" value="Genomic_DNA"/>
</dbReference>
<evidence type="ECO:0000256" key="1">
    <source>
        <dbReference type="ARBA" id="ARBA00006484"/>
    </source>
</evidence>
<dbReference type="RefSeq" id="WP_309759679.1">
    <property type="nucleotide sequence ID" value="NZ_JAVJAF010000001.1"/>
</dbReference>
<comment type="similarity">
    <text evidence="1">Belongs to the short-chain dehydrogenases/reductases (SDR) family.</text>
</comment>
<feature type="signal peptide" evidence="2">
    <location>
        <begin position="1"/>
        <end position="23"/>
    </location>
</feature>
<dbReference type="InterPro" id="IPR002347">
    <property type="entry name" value="SDR_fam"/>
</dbReference>
<dbReference type="PANTHER" id="PTHR42760:SF40">
    <property type="entry name" value="3-OXOACYL-[ACYL-CARRIER-PROTEIN] REDUCTASE, CHLOROPLASTIC"/>
    <property type="match status" value="1"/>
</dbReference>
<dbReference type="PRINTS" id="PR00081">
    <property type="entry name" value="GDHRDH"/>
</dbReference>
<comment type="caution">
    <text evidence="3">The sequence shown here is derived from an EMBL/GenBank/DDBJ whole genome shotgun (WGS) entry which is preliminary data.</text>
</comment>
<sequence>MTPCHSRLAVVTGAASGLGQAFALQLASAGFALALADRVAADATVATIVQAGGSAWAQRCDLADPAAVDAFACSVLERFGRCDVLVNNAAVTPLRDLAQTDLATWRQTLAINLDAAFLLSQAFAPGMATRGWGRIINLASSNTGRPQKCFLAYIASKGGVIGLTRALAAELGDSGITVNALSPGLIRHPGSTEALPAALFERVRDSQLIPRTGAPEDLCGLLAFLTSDASAYITGQVFNVDGGFLF</sequence>
<dbReference type="FunFam" id="3.40.50.720:FF:000084">
    <property type="entry name" value="Short-chain dehydrogenase reductase"/>
    <property type="match status" value="1"/>
</dbReference>
<gene>
    <name evidence="3" type="ORF">QE440_002982</name>
</gene>
<dbReference type="GO" id="GO:0016616">
    <property type="term" value="F:oxidoreductase activity, acting on the CH-OH group of donors, NAD or NADP as acceptor"/>
    <property type="evidence" value="ECO:0007669"/>
    <property type="project" value="TreeGrafter"/>
</dbReference>
<protein>
    <submittedName>
        <fullName evidence="3">NAD(P)-dependent dehydrogenase (Short-subunit alcohol dehydrogenase family)</fullName>
    </submittedName>
</protein>
<dbReference type="GO" id="GO:0030497">
    <property type="term" value="P:fatty acid elongation"/>
    <property type="evidence" value="ECO:0007669"/>
    <property type="project" value="TreeGrafter"/>
</dbReference>
<feature type="chain" id="PRO_5042551620" evidence="2">
    <location>
        <begin position="24"/>
        <end position="246"/>
    </location>
</feature>
<evidence type="ECO:0000256" key="2">
    <source>
        <dbReference type="SAM" id="SignalP"/>
    </source>
</evidence>
<reference evidence="3" key="1">
    <citation type="submission" date="2023-08" db="EMBL/GenBank/DDBJ databases">
        <title>Functional and genomic diversity of the sorghum phyllosphere microbiome.</title>
        <authorList>
            <person name="Shade A."/>
        </authorList>
    </citation>
    <scope>NUCLEOTIDE SEQUENCE</scope>
    <source>
        <strain evidence="3">SORGH_AS_0201</strain>
    </source>
</reference>
<dbReference type="Proteomes" id="UP001268036">
    <property type="component" value="Unassembled WGS sequence"/>
</dbReference>
<dbReference type="Gene3D" id="3.40.50.720">
    <property type="entry name" value="NAD(P)-binding Rossmann-like Domain"/>
    <property type="match status" value="1"/>
</dbReference>